<name>A0A1Z5J257_9LACO</name>
<evidence type="ECO:0000313" key="3">
    <source>
        <dbReference type="Proteomes" id="UP000223370"/>
    </source>
</evidence>
<dbReference type="PROSITE" id="PS50943">
    <property type="entry name" value="HTH_CROC1"/>
    <property type="match status" value="1"/>
</dbReference>
<dbReference type="EMBL" id="BCMJ01000003">
    <property type="protein sequence ID" value="GAX07986.1"/>
    <property type="molecule type" value="Genomic_DNA"/>
</dbReference>
<dbReference type="RefSeq" id="WP_098824336.1">
    <property type="nucleotide sequence ID" value="NZ_BCMJ01000003.1"/>
</dbReference>
<evidence type="ECO:0000313" key="2">
    <source>
        <dbReference type="EMBL" id="GAX07986.1"/>
    </source>
</evidence>
<comment type="caution">
    <text evidence="2">The sequence shown here is derived from an EMBL/GenBank/DDBJ whole genome shotgun (WGS) entry which is preliminary data.</text>
</comment>
<dbReference type="InterPro" id="IPR010982">
    <property type="entry name" value="Lambda_DNA-bd_dom_sf"/>
</dbReference>
<dbReference type="GO" id="GO:0003677">
    <property type="term" value="F:DNA binding"/>
    <property type="evidence" value="ECO:0007669"/>
    <property type="project" value="InterPro"/>
</dbReference>
<proteinExistence type="predicted"/>
<sequence>MKNQSNTYIKDYTNIFVIKGHSYSVTAPARFDSETNTLVDDSEFDDRATEKTREMYQDEFGLLSPKKIKDFRNRLTLNQQDFAQLIGVSSNTMALYEAGAFPTTAHNRLLKLLMHDDRNIRNYIAVNAQ</sequence>
<gene>
    <name evidence="2" type="ORF">IWT5_01137</name>
</gene>
<dbReference type="Proteomes" id="UP000223370">
    <property type="component" value="Unassembled WGS sequence"/>
</dbReference>
<evidence type="ECO:0000259" key="1">
    <source>
        <dbReference type="PROSITE" id="PS50943"/>
    </source>
</evidence>
<accession>A0A1Z5J257</accession>
<feature type="domain" description="HTH cro/C1-type" evidence="1">
    <location>
        <begin position="68"/>
        <end position="99"/>
    </location>
</feature>
<dbReference type="InterPro" id="IPR001387">
    <property type="entry name" value="Cro/C1-type_HTH"/>
</dbReference>
<organism evidence="2 3">
    <name type="scientific">Secundilactobacillus silagincola</name>
    <dbReference type="NCBI Taxonomy" id="1714681"/>
    <lineage>
        <taxon>Bacteria</taxon>
        <taxon>Bacillati</taxon>
        <taxon>Bacillota</taxon>
        <taxon>Bacilli</taxon>
        <taxon>Lactobacillales</taxon>
        <taxon>Lactobacillaceae</taxon>
        <taxon>Secundilactobacillus</taxon>
    </lineage>
</organism>
<protein>
    <recommendedName>
        <fullName evidence="1">HTH cro/C1-type domain-containing protein</fullName>
    </recommendedName>
</protein>
<dbReference type="CDD" id="cd00093">
    <property type="entry name" value="HTH_XRE"/>
    <property type="match status" value="1"/>
</dbReference>
<dbReference type="SUPFAM" id="SSF47413">
    <property type="entry name" value="lambda repressor-like DNA-binding domains"/>
    <property type="match status" value="1"/>
</dbReference>
<keyword evidence="3" id="KW-1185">Reference proteome</keyword>
<dbReference type="Gene3D" id="1.10.260.40">
    <property type="entry name" value="lambda repressor-like DNA-binding domains"/>
    <property type="match status" value="1"/>
</dbReference>
<reference evidence="2 3" key="1">
    <citation type="submission" date="2015-11" db="EMBL/GenBank/DDBJ databases">
        <title>Draft genome sequences of new species of the genus Lactobacillus isolated from orchardgrass silage.</title>
        <authorList>
            <person name="Tohno M."/>
            <person name="Tanizawa Y."/>
            <person name="Arita M."/>
        </authorList>
    </citation>
    <scope>NUCLEOTIDE SEQUENCE [LARGE SCALE GENOMIC DNA]</scope>
    <source>
        <strain evidence="2 3">IWT5</strain>
    </source>
</reference>
<dbReference type="AlphaFoldDB" id="A0A1Z5J257"/>
<dbReference type="OrthoDB" id="3213544at2"/>